<gene>
    <name evidence="1" type="ORF">LCGC14_0460890</name>
</gene>
<sequence>MKAYKGHRDERYGNQLVFVLRQEADKKPYPLRQVWKDEAVGFAWGYAGAGPDSLAHSILADFFETDDINPAVYKKFNIDFLENSGDELKITEDQIMDWIANRVWKLVLKHHGGHHGGA</sequence>
<reference evidence="1" key="1">
    <citation type="journal article" date="2015" name="Nature">
        <title>Complex archaea that bridge the gap between prokaryotes and eukaryotes.</title>
        <authorList>
            <person name="Spang A."/>
            <person name="Saw J.H."/>
            <person name="Jorgensen S.L."/>
            <person name="Zaremba-Niedzwiedzka K."/>
            <person name="Martijn J."/>
            <person name="Lind A.E."/>
            <person name="van Eijk R."/>
            <person name="Schleper C."/>
            <person name="Guy L."/>
            <person name="Ettema T.J."/>
        </authorList>
    </citation>
    <scope>NUCLEOTIDE SEQUENCE</scope>
</reference>
<dbReference type="Pfam" id="PF19663">
    <property type="entry name" value="DUF6166"/>
    <property type="match status" value="1"/>
</dbReference>
<name>A0A0F9SXX8_9ZZZZ</name>
<dbReference type="EMBL" id="LAZR01000473">
    <property type="protein sequence ID" value="KKN67492.1"/>
    <property type="molecule type" value="Genomic_DNA"/>
</dbReference>
<protein>
    <submittedName>
        <fullName evidence="1">Uncharacterized protein</fullName>
    </submittedName>
</protein>
<organism evidence="1">
    <name type="scientific">marine sediment metagenome</name>
    <dbReference type="NCBI Taxonomy" id="412755"/>
    <lineage>
        <taxon>unclassified sequences</taxon>
        <taxon>metagenomes</taxon>
        <taxon>ecological metagenomes</taxon>
    </lineage>
</organism>
<dbReference type="InterPro" id="IPR046164">
    <property type="entry name" value="DUF6166"/>
</dbReference>
<accession>A0A0F9SXX8</accession>
<evidence type="ECO:0000313" key="1">
    <source>
        <dbReference type="EMBL" id="KKN67492.1"/>
    </source>
</evidence>
<proteinExistence type="predicted"/>
<comment type="caution">
    <text evidence="1">The sequence shown here is derived from an EMBL/GenBank/DDBJ whole genome shotgun (WGS) entry which is preliminary data.</text>
</comment>
<dbReference type="AlphaFoldDB" id="A0A0F9SXX8"/>